<dbReference type="FunFam" id="3.40.30.10:FF:000014">
    <property type="entry name" value="Tau class glutathione S-transferase"/>
    <property type="match status" value="1"/>
</dbReference>
<dbReference type="PROSITE" id="PS50405">
    <property type="entry name" value="GST_CTER"/>
    <property type="match status" value="1"/>
</dbReference>
<dbReference type="InterPro" id="IPR036249">
    <property type="entry name" value="Thioredoxin-like_sf"/>
</dbReference>
<dbReference type="InterPro" id="IPR045074">
    <property type="entry name" value="GST_C_Tau"/>
</dbReference>
<dbReference type="InterPro" id="IPR045073">
    <property type="entry name" value="Omega/Tau-like"/>
</dbReference>
<evidence type="ECO:0000313" key="6">
    <source>
        <dbReference type="EMBL" id="BBH04146.1"/>
    </source>
</evidence>
<keyword evidence="3" id="KW-0963">Cytoplasm</keyword>
<evidence type="ECO:0000256" key="3">
    <source>
        <dbReference type="RuleBase" id="RU369102"/>
    </source>
</evidence>
<dbReference type="CDD" id="cd03185">
    <property type="entry name" value="GST_C_Tau"/>
    <property type="match status" value="1"/>
</dbReference>
<reference evidence="6" key="1">
    <citation type="journal article" date="2019" name="Science">
        <title>Mutation of a bHLH transcription factor allowed almond domestication.</title>
        <authorList>
            <person name="Sanchez-Perez R."/>
            <person name="Pavan S."/>
            <person name="Mazzeo R."/>
            <person name="Moldovan C."/>
            <person name="Aiese Cigliano R."/>
            <person name="Del Cueto J."/>
            <person name="Ricciardi F."/>
            <person name="Lotti C."/>
            <person name="Ricciardi L."/>
            <person name="Dicenta F."/>
            <person name="Lopez-Marques R.L."/>
            <person name="Lindberg Moller B."/>
        </authorList>
    </citation>
    <scope>NUCLEOTIDE SEQUENCE</scope>
</reference>
<dbReference type="InterPro" id="IPR040079">
    <property type="entry name" value="Glutathione_S-Trfase"/>
</dbReference>
<dbReference type="InterPro" id="IPR010987">
    <property type="entry name" value="Glutathione-S-Trfase_C-like"/>
</dbReference>
<comment type="similarity">
    <text evidence="3">Belongs to the GST superfamily.</text>
</comment>
<dbReference type="FunFam" id="1.20.1050.10:FF:000012">
    <property type="entry name" value="Tau class glutathione S-transferase"/>
    <property type="match status" value="1"/>
</dbReference>
<dbReference type="PANTHER" id="PTHR11260:SF614">
    <property type="entry name" value="GLUTATHIONE S-TRANSFERASE"/>
    <property type="match status" value="1"/>
</dbReference>
<feature type="domain" description="GST N-terminal" evidence="4">
    <location>
        <begin position="2"/>
        <end position="81"/>
    </location>
</feature>
<feature type="domain" description="GST C-terminal" evidence="5">
    <location>
        <begin position="86"/>
        <end position="234"/>
    </location>
</feature>
<evidence type="ECO:0000259" key="4">
    <source>
        <dbReference type="PROSITE" id="PS50404"/>
    </source>
</evidence>
<dbReference type="Pfam" id="PF02798">
    <property type="entry name" value="GST_N"/>
    <property type="match status" value="1"/>
</dbReference>
<gene>
    <name evidence="6" type="ORF">Prudu_015207</name>
</gene>
<dbReference type="EMBL" id="AP019301">
    <property type="protein sequence ID" value="BBH04146.1"/>
    <property type="molecule type" value="Genomic_DNA"/>
</dbReference>
<dbReference type="PROSITE" id="PS50404">
    <property type="entry name" value="GST_NTER"/>
    <property type="match status" value="1"/>
</dbReference>
<sequence length="250" mass="28781">MEGVKLVATTQSLFCTRIEWALKLKGVEYEYIEEDLRNKSPILLKYNPVHKKVPVFVHDDRAIAESLVILEYIDETWKEHPLLPQDSYDRAIARFWAKFADEKVVPFSSNPNKSFLPNYFDLVLAYNQVVFGAWRACTAAEGEEKEKAIESALESLAYLEKQIEGKKFFGGEEIGYLDLALGWIPHWLNTMEEAGGMKLLEAERFPSLHEWGHNFIQIPLIKECLPPREKLVNYLNASLTYLRSLSANKP</sequence>
<protein>
    <recommendedName>
        <fullName evidence="3">Glutathione S-transferase</fullName>
        <ecNumber evidence="3">2.5.1.18</ecNumber>
    </recommendedName>
</protein>
<organism evidence="6">
    <name type="scientific">Prunus dulcis</name>
    <name type="common">Almond</name>
    <name type="synonym">Amygdalus dulcis</name>
    <dbReference type="NCBI Taxonomy" id="3755"/>
    <lineage>
        <taxon>Eukaryota</taxon>
        <taxon>Viridiplantae</taxon>
        <taxon>Streptophyta</taxon>
        <taxon>Embryophyta</taxon>
        <taxon>Tracheophyta</taxon>
        <taxon>Spermatophyta</taxon>
        <taxon>Magnoliopsida</taxon>
        <taxon>eudicotyledons</taxon>
        <taxon>Gunneridae</taxon>
        <taxon>Pentapetalae</taxon>
        <taxon>rosids</taxon>
        <taxon>fabids</taxon>
        <taxon>Rosales</taxon>
        <taxon>Rosaceae</taxon>
        <taxon>Amygdaloideae</taxon>
        <taxon>Amygdaleae</taxon>
        <taxon>Prunus</taxon>
    </lineage>
</organism>
<evidence type="ECO:0000259" key="5">
    <source>
        <dbReference type="PROSITE" id="PS50405"/>
    </source>
</evidence>
<proteinExistence type="inferred from homology"/>
<dbReference type="Gene3D" id="3.40.30.10">
    <property type="entry name" value="Glutaredoxin"/>
    <property type="match status" value="1"/>
</dbReference>
<keyword evidence="1 3" id="KW-0808">Transferase</keyword>
<dbReference type="Gene3D" id="1.20.1050.10">
    <property type="match status" value="1"/>
</dbReference>
<dbReference type="GO" id="GO:0005829">
    <property type="term" value="C:cytosol"/>
    <property type="evidence" value="ECO:0007669"/>
    <property type="project" value="UniProtKB-SubCell"/>
</dbReference>
<dbReference type="AlphaFoldDB" id="A0A4Y1RJT7"/>
<dbReference type="GO" id="GO:0004364">
    <property type="term" value="F:glutathione transferase activity"/>
    <property type="evidence" value="ECO:0007669"/>
    <property type="project" value="UniProtKB-UniRule"/>
</dbReference>
<dbReference type="InterPro" id="IPR036282">
    <property type="entry name" value="Glutathione-S-Trfase_C_sf"/>
</dbReference>
<dbReference type="SUPFAM" id="SSF52833">
    <property type="entry name" value="Thioredoxin-like"/>
    <property type="match status" value="1"/>
</dbReference>
<dbReference type="GO" id="GO:0006749">
    <property type="term" value="P:glutathione metabolic process"/>
    <property type="evidence" value="ECO:0007669"/>
    <property type="project" value="InterPro"/>
</dbReference>
<comment type="function">
    <text evidence="3">Is involved in the conjugation of reduced glutathione to a wide number of exogenous and endogenous hydrophobic electrophiles.</text>
</comment>
<dbReference type="InterPro" id="IPR004045">
    <property type="entry name" value="Glutathione_S-Trfase_N"/>
</dbReference>
<dbReference type="EC" id="2.5.1.18" evidence="3"/>
<accession>A0A4Y1RJT7</accession>
<comment type="subcellular location">
    <subcellularLocation>
        <location evidence="3">Cytoplasm</location>
        <location evidence="3">Cytosol</location>
    </subcellularLocation>
</comment>
<dbReference type="SFLD" id="SFLDS00019">
    <property type="entry name" value="Glutathione_Transferase_(cytos"/>
    <property type="match status" value="1"/>
</dbReference>
<dbReference type="PANTHER" id="PTHR11260">
    <property type="entry name" value="GLUTATHIONE S-TRANSFERASE, GST, SUPERFAMILY, GST DOMAIN CONTAINING"/>
    <property type="match status" value="1"/>
</dbReference>
<evidence type="ECO:0000256" key="1">
    <source>
        <dbReference type="ARBA" id="ARBA00022679"/>
    </source>
</evidence>
<evidence type="ECO:0000256" key="2">
    <source>
        <dbReference type="ARBA" id="ARBA00047960"/>
    </source>
</evidence>
<dbReference type="SFLD" id="SFLDG00358">
    <property type="entry name" value="Main_(cytGST)"/>
    <property type="match status" value="1"/>
</dbReference>
<dbReference type="CDD" id="cd03058">
    <property type="entry name" value="GST_N_Tau"/>
    <property type="match status" value="1"/>
</dbReference>
<comment type="catalytic activity">
    <reaction evidence="2 3">
        <text>RX + glutathione = an S-substituted glutathione + a halide anion + H(+)</text>
        <dbReference type="Rhea" id="RHEA:16437"/>
        <dbReference type="ChEBI" id="CHEBI:15378"/>
        <dbReference type="ChEBI" id="CHEBI:16042"/>
        <dbReference type="ChEBI" id="CHEBI:17792"/>
        <dbReference type="ChEBI" id="CHEBI:57925"/>
        <dbReference type="ChEBI" id="CHEBI:90779"/>
        <dbReference type="EC" id="2.5.1.18"/>
    </reaction>
</comment>
<dbReference type="Pfam" id="PF13410">
    <property type="entry name" value="GST_C_2"/>
    <property type="match status" value="1"/>
</dbReference>
<dbReference type="SUPFAM" id="SSF47616">
    <property type="entry name" value="GST C-terminal domain-like"/>
    <property type="match status" value="1"/>
</dbReference>
<name>A0A4Y1RJT7_PRUDU</name>